<keyword evidence="3" id="KW-0804">Transcription</keyword>
<feature type="domain" description="HTH tetR-type" evidence="4">
    <location>
        <begin position="28"/>
        <end position="73"/>
    </location>
</feature>
<keyword evidence="2" id="KW-0238">DNA-binding</keyword>
<gene>
    <name evidence="6" type="ORF">BJY26_000328</name>
</gene>
<sequence length="247" mass="27574">MTRELSPPPIWSLPAPPKRRRDLSRDEIVRAAIAIANAGGAEAVTMRAVAARLGSSAPMSLYRYVRNKDGLVDLMLDAAMAEVRTPSESVVDWREGLARLARSMWEMTKQHRWYARLVHTRPPAGPNACRIHEYVLTVFADLGVGLQTASDFYLLINRHVIGLALQYADTAYVQSDADLTVDEIRQTARSWWGQMDTESPYPHLQQLMRRFLDEHNPTDGWAGPDTQLEIGLGCLLDGIANRIGNPG</sequence>
<dbReference type="Pfam" id="PF02909">
    <property type="entry name" value="TetR_C_1"/>
    <property type="match status" value="1"/>
</dbReference>
<dbReference type="GO" id="GO:0045892">
    <property type="term" value="P:negative regulation of DNA-templated transcription"/>
    <property type="evidence" value="ECO:0007669"/>
    <property type="project" value="InterPro"/>
</dbReference>
<dbReference type="Proteomes" id="UP000539111">
    <property type="component" value="Unassembled WGS sequence"/>
</dbReference>
<dbReference type="GO" id="GO:0000976">
    <property type="term" value="F:transcription cis-regulatory region binding"/>
    <property type="evidence" value="ECO:0007669"/>
    <property type="project" value="TreeGrafter"/>
</dbReference>
<keyword evidence="7" id="KW-1185">Reference proteome</keyword>
<dbReference type="InterPro" id="IPR050109">
    <property type="entry name" value="HTH-type_TetR-like_transc_reg"/>
</dbReference>
<comment type="caution">
    <text evidence="6">The sequence shown here is derived from an EMBL/GenBank/DDBJ whole genome shotgun (WGS) entry which is preliminary data.</text>
</comment>
<evidence type="ECO:0000256" key="2">
    <source>
        <dbReference type="ARBA" id="ARBA00023125"/>
    </source>
</evidence>
<dbReference type="AlphaFoldDB" id="A0A7Z0A7T5"/>
<dbReference type="RefSeq" id="WP_179425123.1">
    <property type="nucleotide sequence ID" value="NZ_JACBZP010000001.1"/>
</dbReference>
<reference evidence="6 7" key="1">
    <citation type="submission" date="2020-07" db="EMBL/GenBank/DDBJ databases">
        <title>Sequencing the genomes of 1000 actinobacteria strains.</title>
        <authorList>
            <person name="Klenk H.-P."/>
        </authorList>
    </citation>
    <scope>NUCLEOTIDE SEQUENCE [LARGE SCALE GENOMIC DNA]</scope>
    <source>
        <strain evidence="6 7">DSM 26341</strain>
    </source>
</reference>
<dbReference type="PANTHER" id="PTHR30055:SF151">
    <property type="entry name" value="TRANSCRIPTIONAL REGULATORY PROTEIN"/>
    <property type="match status" value="1"/>
</dbReference>
<name>A0A7Z0A7T5_9MICO</name>
<protein>
    <submittedName>
        <fullName evidence="6">AcrR family transcriptional regulator</fullName>
    </submittedName>
</protein>
<dbReference type="Gene3D" id="1.10.357.10">
    <property type="entry name" value="Tetracycline Repressor, domain 2"/>
    <property type="match status" value="1"/>
</dbReference>
<keyword evidence="1" id="KW-0805">Transcription regulation</keyword>
<evidence type="ECO:0000313" key="6">
    <source>
        <dbReference type="EMBL" id="NYI66022.1"/>
    </source>
</evidence>
<dbReference type="Pfam" id="PF00440">
    <property type="entry name" value="TetR_N"/>
    <property type="match status" value="1"/>
</dbReference>
<accession>A0A7Z0A7T5</accession>
<evidence type="ECO:0000256" key="1">
    <source>
        <dbReference type="ARBA" id="ARBA00023015"/>
    </source>
</evidence>
<evidence type="ECO:0000259" key="5">
    <source>
        <dbReference type="Pfam" id="PF02909"/>
    </source>
</evidence>
<dbReference type="PANTHER" id="PTHR30055">
    <property type="entry name" value="HTH-TYPE TRANSCRIPTIONAL REGULATOR RUTR"/>
    <property type="match status" value="1"/>
</dbReference>
<dbReference type="SUPFAM" id="SSF46689">
    <property type="entry name" value="Homeodomain-like"/>
    <property type="match status" value="1"/>
</dbReference>
<dbReference type="InterPro" id="IPR001647">
    <property type="entry name" value="HTH_TetR"/>
</dbReference>
<evidence type="ECO:0000313" key="7">
    <source>
        <dbReference type="Proteomes" id="UP000539111"/>
    </source>
</evidence>
<dbReference type="InterPro" id="IPR004111">
    <property type="entry name" value="Repressor_TetR_C"/>
</dbReference>
<dbReference type="EMBL" id="JACBZP010000001">
    <property type="protein sequence ID" value="NYI66022.1"/>
    <property type="molecule type" value="Genomic_DNA"/>
</dbReference>
<proteinExistence type="predicted"/>
<evidence type="ECO:0000259" key="4">
    <source>
        <dbReference type="Pfam" id="PF00440"/>
    </source>
</evidence>
<feature type="domain" description="Tetracycline repressor TetR C-terminal" evidence="5">
    <location>
        <begin position="86"/>
        <end position="242"/>
    </location>
</feature>
<evidence type="ECO:0000256" key="3">
    <source>
        <dbReference type="ARBA" id="ARBA00023163"/>
    </source>
</evidence>
<dbReference type="InterPro" id="IPR009057">
    <property type="entry name" value="Homeodomain-like_sf"/>
</dbReference>
<dbReference type="InterPro" id="IPR036271">
    <property type="entry name" value="Tet_transcr_reg_TetR-rel_C_sf"/>
</dbReference>
<organism evidence="6 7">
    <name type="scientific">Spelaeicoccus albus</name>
    <dbReference type="NCBI Taxonomy" id="1280376"/>
    <lineage>
        <taxon>Bacteria</taxon>
        <taxon>Bacillati</taxon>
        <taxon>Actinomycetota</taxon>
        <taxon>Actinomycetes</taxon>
        <taxon>Micrococcales</taxon>
        <taxon>Brevibacteriaceae</taxon>
        <taxon>Spelaeicoccus</taxon>
    </lineage>
</organism>
<dbReference type="SUPFAM" id="SSF48498">
    <property type="entry name" value="Tetracyclin repressor-like, C-terminal domain"/>
    <property type="match status" value="1"/>
</dbReference>
<dbReference type="GO" id="GO:0003700">
    <property type="term" value="F:DNA-binding transcription factor activity"/>
    <property type="evidence" value="ECO:0007669"/>
    <property type="project" value="TreeGrafter"/>
</dbReference>
<dbReference type="Gene3D" id="1.10.10.60">
    <property type="entry name" value="Homeodomain-like"/>
    <property type="match status" value="1"/>
</dbReference>